<evidence type="ECO:0000256" key="1">
    <source>
        <dbReference type="SAM" id="MobiDB-lite"/>
    </source>
</evidence>
<gene>
    <name evidence="2" type="ORF">KK488_07440</name>
</gene>
<keyword evidence="3" id="KW-1185">Reference proteome</keyword>
<sequence length="747" mass="83112">MTSSSPPPADSPVSDLSEGVSPLVLALRAELSAGSLLTEGTFALGDFTGEVSKGRDSLWAIVRRPGRGGLAIRLVFAPGGIDRVKRLRPKPGEALRLSINSAVGRHVAVLKMDSLDLHRLRVTITLRPTAPLLVPFLPRDLYPLDADDDPTGAVGRVEAGQRGLNSGLVYFHLDKPAFGSVLYFQNLTALNDYYRATNTKPDGAIGGEWPELGYLPPTPPQSGTPPTDPLPPGKPVTLSDAILILRDACPQDERESARRFVQMLGAAYTALDLPPTEYRDWVGRSDRTIRDLKSSPKATISHYGHPYAHPYTDAEYPDSMVQMALIAPMHDFARWRGEPIPLQAEFEKGLERFYDEKLGTIRRYLPNVGEDKDADAVDSWYLYHPLMNLGRLAIAGNARARDLFERSVDFGIKAARHFNYEWPIQYKVTDFSVITEVAGADQRGQTDVGGMYAWVMLQAYELTSEQRFLLEARAAIDAAEGVRFNLNYQANLTAWGAAACLRLWRITNVERYRLQSYVYLASFFHNSAIWESEIGHAAHYTNFLGVTCLQDAPYMAIYECFDSFAAFECYLRDSGPELEPAARMLISEYCKYALDRAWFYYPDALPAEALAEKNRNGHIDRALSFPLEDLYVDGQPAGQVGQEIYGAGAAMIYASRTSHLVEDAPFRLFCDHFIMTSERTTDRTISIRLAGGENCSARLSVIRLGRAKLPDVTVKTIGGDIVRAHRHANDRLDFFVPASGRIVLSWR</sequence>
<name>A0A9X1DB47_9SPHN</name>
<evidence type="ECO:0000313" key="2">
    <source>
        <dbReference type="EMBL" id="MBT2186782.1"/>
    </source>
</evidence>
<dbReference type="EMBL" id="JAHGAW010000004">
    <property type="protein sequence ID" value="MBT2186782.1"/>
    <property type="molecule type" value="Genomic_DNA"/>
</dbReference>
<organism evidence="2 3">
    <name type="scientific">Sphingobium nicotianae</name>
    <dbReference type="NCBI Taxonomy" id="2782607"/>
    <lineage>
        <taxon>Bacteria</taxon>
        <taxon>Pseudomonadati</taxon>
        <taxon>Pseudomonadota</taxon>
        <taxon>Alphaproteobacteria</taxon>
        <taxon>Sphingomonadales</taxon>
        <taxon>Sphingomonadaceae</taxon>
        <taxon>Sphingobium</taxon>
    </lineage>
</organism>
<comment type="caution">
    <text evidence="2">The sequence shown here is derived from an EMBL/GenBank/DDBJ whole genome shotgun (WGS) entry which is preliminary data.</text>
</comment>
<dbReference type="Proteomes" id="UP001138757">
    <property type="component" value="Unassembled WGS sequence"/>
</dbReference>
<feature type="compositionally biased region" description="Pro residues" evidence="1">
    <location>
        <begin position="216"/>
        <end position="234"/>
    </location>
</feature>
<evidence type="ECO:0000313" key="3">
    <source>
        <dbReference type="Proteomes" id="UP001138757"/>
    </source>
</evidence>
<protein>
    <submittedName>
        <fullName evidence="2">Uncharacterized protein</fullName>
    </submittedName>
</protein>
<reference evidence="2" key="1">
    <citation type="submission" date="2021-05" db="EMBL/GenBank/DDBJ databases">
        <title>Genome of Sphingobium sp. strain.</title>
        <authorList>
            <person name="Fan R."/>
        </authorList>
    </citation>
    <scope>NUCLEOTIDE SEQUENCE</scope>
    <source>
        <strain evidence="2">H33</strain>
    </source>
</reference>
<accession>A0A9X1DB47</accession>
<dbReference type="AlphaFoldDB" id="A0A9X1DB47"/>
<proteinExistence type="predicted"/>
<feature type="region of interest" description="Disordered" evidence="1">
    <location>
        <begin position="205"/>
        <end position="236"/>
    </location>
</feature>